<proteinExistence type="predicted"/>
<keyword evidence="3" id="KW-1185">Reference proteome</keyword>
<dbReference type="Proteomes" id="UP000030653">
    <property type="component" value="Unassembled WGS sequence"/>
</dbReference>
<evidence type="ECO:0000313" key="2">
    <source>
        <dbReference type="EMBL" id="EJU01976.1"/>
    </source>
</evidence>
<dbReference type="GeneID" id="63686214"/>
<dbReference type="RefSeq" id="XP_040628873.1">
    <property type="nucleotide sequence ID" value="XM_040771152.1"/>
</dbReference>
<organism evidence="2 3">
    <name type="scientific">Dacryopinax primogenitus (strain DJM 731)</name>
    <name type="common">Brown rot fungus</name>
    <dbReference type="NCBI Taxonomy" id="1858805"/>
    <lineage>
        <taxon>Eukaryota</taxon>
        <taxon>Fungi</taxon>
        <taxon>Dikarya</taxon>
        <taxon>Basidiomycota</taxon>
        <taxon>Agaricomycotina</taxon>
        <taxon>Dacrymycetes</taxon>
        <taxon>Dacrymycetales</taxon>
        <taxon>Dacrymycetaceae</taxon>
        <taxon>Dacryopinax</taxon>
    </lineage>
</organism>
<sequence>MIISVQLSHQGLLKLKGTFEEQDIKMCTGQAAPGSPTYCWASILVNAALQSPHGIKYSSQEDVHPSTTTGGEVDDRESTMTYDQEGEDEDSNVESVKMSPEVDEEGTGKEEIEKEQSPDRLKTVPVKRCIFTPERNENCD</sequence>
<feature type="region of interest" description="Disordered" evidence="1">
    <location>
        <begin position="56"/>
        <end position="140"/>
    </location>
</feature>
<dbReference type="AlphaFoldDB" id="M5FVV5"/>
<gene>
    <name evidence="2" type="ORF">DACRYDRAFT_15934</name>
</gene>
<dbReference type="EMBL" id="JH795863">
    <property type="protein sequence ID" value="EJU01976.1"/>
    <property type="molecule type" value="Genomic_DNA"/>
</dbReference>
<evidence type="ECO:0000313" key="3">
    <source>
        <dbReference type="Proteomes" id="UP000030653"/>
    </source>
</evidence>
<accession>M5FVV5</accession>
<evidence type="ECO:0000256" key="1">
    <source>
        <dbReference type="SAM" id="MobiDB-lite"/>
    </source>
</evidence>
<feature type="compositionally biased region" description="Basic and acidic residues" evidence="1">
    <location>
        <begin position="106"/>
        <end position="122"/>
    </location>
</feature>
<dbReference type="HOGENOM" id="CLU_1835105_0_0_1"/>
<protein>
    <submittedName>
        <fullName evidence="2">Uncharacterized protein</fullName>
    </submittedName>
</protein>
<reference evidence="2 3" key="1">
    <citation type="journal article" date="2012" name="Science">
        <title>The Paleozoic origin of enzymatic lignin decomposition reconstructed from 31 fungal genomes.</title>
        <authorList>
            <person name="Floudas D."/>
            <person name="Binder M."/>
            <person name="Riley R."/>
            <person name="Barry K."/>
            <person name="Blanchette R.A."/>
            <person name="Henrissat B."/>
            <person name="Martinez A.T."/>
            <person name="Otillar R."/>
            <person name="Spatafora J.W."/>
            <person name="Yadav J.S."/>
            <person name="Aerts A."/>
            <person name="Benoit I."/>
            <person name="Boyd A."/>
            <person name="Carlson A."/>
            <person name="Copeland A."/>
            <person name="Coutinho P.M."/>
            <person name="de Vries R.P."/>
            <person name="Ferreira P."/>
            <person name="Findley K."/>
            <person name="Foster B."/>
            <person name="Gaskell J."/>
            <person name="Glotzer D."/>
            <person name="Gorecki P."/>
            <person name="Heitman J."/>
            <person name="Hesse C."/>
            <person name="Hori C."/>
            <person name="Igarashi K."/>
            <person name="Jurgens J.A."/>
            <person name="Kallen N."/>
            <person name="Kersten P."/>
            <person name="Kohler A."/>
            <person name="Kuees U."/>
            <person name="Kumar T.K.A."/>
            <person name="Kuo A."/>
            <person name="LaButti K."/>
            <person name="Larrondo L.F."/>
            <person name="Lindquist E."/>
            <person name="Ling A."/>
            <person name="Lombard V."/>
            <person name="Lucas S."/>
            <person name="Lundell T."/>
            <person name="Martin R."/>
            <person name="McLaughlin D.J."/>
            <person name="Morgenstern I."/>
            <person name="Morin E."/>
            <person name="Murat C."/>
            <person name="Nagy L.G."/>
            <person name="Nolan M."/>
            <person name="Ohm R.A."/>
            <person name="Patyshakuliyeva A."/>
            <person name="Rokas A."/>
            <person name="Ruiz-Duenas F.J."/>
            <person name="Sabat G."/>
            <person name="Salamov A."/>
            <person name="Samejima M."/>
            <person name="Schmutz J."/>
            <person name="Slot J.C."/>
            <person name="St John F."/>
            <person name="Stenlid J."/>
            <person name="Sun H."/>
            <person name="Sun S."/>
            <person name="Syed K."/>
            <person name="Tsang A."/>
            <person name="Wiebenga A."/>
            <person name="Young D."/>
            <person name="Pisabarro A."/>
            <person name="Eastwood D.C."/>
            <person name="Martin F."/>
            <person name="Cullen D."/>
            <person name="Grigoriev I.V."/>
            <person name="Hibbett D.S."/>
        </authorList>
    </citation>
    <scope>NUCLEOTIDE SEQUENCE [LARGE SCALE GENOMIC DNA]</scope>
    <source>
        <strain evidence="2 3">DJM-731 SS1</strain>
    </source>
</reference>
<name>M5FVV5_DACPD</name>